<dbReference type="AlphaFoldDB" id="A0ABD2NT86"/>
<feature type="domain" description="Reverse transcriptase/retrotransposon-derived protein RNase H-like" evidence="1">
    <location>
        <begin position="20"/>
        <end position="78"/>
    </location>
</feature>
<proteinExistence type="predicted"/>
<dbReference type="PANTHER" id="PTHR33064">
    <property type="entry name" value="POL PROTEIN"/>
    <property type="match status" value="1"/>
</dbReference>
<protein>
    <recommendedName>
        <fullName evidence="1">Reverse transcriptase/retrotransposon-derived protein RNase H-like domain-containing protein</fullName>
    </recommendedName>
</protein>
<gene>
    <name evidence="2" type="ORF">HHI36_004858</name>
</gene>
<dbReference type="InterPro" id="IPR041577">
    <property type="entry name" value="RT_RNaseH_2"/>
</dbReference>
<dbReference type="SUPFAM" id="SSF56672">
    <property type="entry name" value="DNA/RNA polymerases"/>
    <property type="match status" value="1"/>
</dbReference>
<dbReference type="InterPro" id="IPR051320">
    <property type="entry name" value="Viral_Replic_Matur_Polypro"/>
</dbReference>
<dbReference type="EMBL" id="JABFTP020000144">
    <property type="protein sequence ID" value="KAL3281652.1"/>
    <property type="molecule type" value="Genomic_DNA"/>
</dbReference>
<name>A0ABD2NT86_9CUCU</name>
<comment type="caution">
    <text evidence="2">The sequence shown here is derived from an EMBL/GenBank/DDBJ whole genome shotgun (WGS) entry which is preliminary data.</text>
</comment>
<evidence type="ECO:0000313" key="2">
    <source>
        <dbReference type="EMBL" id="KAL3281652.1"/>
    </source>
</evidence>
<dbReference type="GO" id="GO:0071897">
    <property type="term" value="P:DNA biosynthetic process"/>
    <property type="evidence" value="ECO:0007669"/>
    <property type="project" value="UniProtKB-ARBA"/>
</dbReference>
<keyword evidence="3" id="KW-1185">Reference proteome</keyword>
<evidence type="ECO:0000313" key="3">
    <source>
        <dbReference type="Proteomes" id="UP001516400"/>
    </source>
</evidence>
<dbReference type="Gene3D" id="3.30.70.270">
    <property type="match status" value="1"/>
</dbReference>
<organism evidence="2 3">
    <name type="scientific">Cryptolaemus montrouzieri</name>
    <dbReference type="NCBI Taxonomy" id="559131"/>
    <lineage>
        <taxon>Eukaryota</taxon>
        <taxon>Metazoa</taxon>
        <taxon>Ecdysozoa</taxon>
        <taxon>Arthropoda</taxon>
        <taxon>Hexapoda</taxon>
        <taxon>Insecta</taxon>
        <taxon>Pterygota</taxon>
        <taxon>Neoptera</taxon>
        <taxon>Endopterygota</taxon>
        <taxon>Coleoptera</taxon>
        <taxon>Polyphaga</taxon>
        <taxon>Cucujiformia</taxon>
        <taxon>Coccinelloidea</taxon>
        <taxon>Coccinellidae</taxon>
        <taxon>Scymninae</taxon>
        <taxon>Scymnini</taxon>
        <taxon>Cryptolaemus</taxon>
    </lineage>
</organism>
<dbReference type="InterPro" id="IPR043128">
    <property type="entry name" value="Rev_trsase/Diguanyl_cyclase"/>
</dbReference>
<feature type="non-terminal residue" evidence="2">
    <location>
        <position position="79"/>
    </location>
</feature>
<sequence>MCSPISDLLKGRKKELPISWTPEVDVAFHNMKKALTSTPILASPDISKLFSIMCDASDTGVAQFSFKKKICLEHHVAYF</sequence>
<dbReference type="Pfam" id="PF17919">
    <property type="entry name" value="RT_RNaseH_2"/>
    <property type="match status" value="1"/>
</dbReference>
<reference evidence="2 3" key="1">
    <citation type="journal article" date="2021" name="BMC Biol.">
        <title>Horizontally acquired antibacterial genes associated with adaptive radiation of ladybird beetles.</title>
        <authorList>
            <person name="Li H.S."/>
            <person name="Tang X.F."/>
            <person name="Huang Y.H."/>
            <person name="Xu Z.Y."/>
            <person name="Chen M.L."/>
            <person name="Du X.Y."/>
            <person name="Qiu B.Y."/>
            <person name="Chen P.T."/>
            <person name="Zhang W."/>
            <person name="Slipinski A."/>
            <person name="Escalona H.E."/>
            <person name="Waterhouse R.M."/>
            <person name="Zwick A."/>
            <person name="Pang H."/>
        </authorList>
    </citation>
    <scope>NUCLEOTIDE SEQUENCE [LARGE SCALE GENOMIC DNA]</scope>
    <source>
        <strain evidence="2">SYSU2018</strain>
    </source>
</reference>
<dbReference type="Proteomes" id="UP001516400">
    <property type="component" value="Unassembled WGS sequence"/>
</dbReference>
<dbReference type="InterPro" id="IPR043502">
    <property type="entry name" value="DNA/RNA_pol_sf"/>
</dbReference>
<evidence type="ECO:0000259" key="1">
    <source>
        <dbReference type="Pfam" id="PF17919"/>
    </source>
</evidence>
<accession>A0ABD2NT86</accession>
<dbReference type="PANTHER" id="PTHR33064:SF37">
    <property type="entry name" value="RIBONUCLEASE H"/>
    <property type="match status" value="1"/>
</dbReference>